<dbReference type="Pfam" id="PF01922">
    <property type="entry name" value="SRP19"/>
    <property type="match status" value="1"/>
</dbReference>
<feature type="compositionally biased region" description="Low complexity" evidence="5">
    <location>
        <begin position="375"/>
        <end position="390"/>
    </location>
</feature>
<dbReference type="OrthoDB" id="2190947at2759"/>
<dbReference type="AlphaFoldDB" id="A0A5N6KA46"/>
<feature type="region of interest" description="Disordered" evidence="5">
    <location>
        <begin position="308"/>
        <end position="336"/>
    </location>
</feature>
<keyword evidence="3" id="KW-0733">Signal recognition particle</keyword>
<comment type="caution">
    <text evidence="6">The sequence shown here is derived from an EMBL/GenBank/DDBJ whole genome shotgun (WGS) entry which is preliminary data.</text>
</comment>
<feature type="compositionally biased region" description="Polar residues" evidence="5">
    <location>
        <begin position="177"/>
        <end position="204"/>
    </location>
</feature>
<dbReference type="InterPro" id="IPR036521">
    <property type="entry name" value="SRP19-like_sf"/>
</dbReference>
<dbReference type="GO" id="GO:0006617">
    <property type="term" value="P:SRP-dependent cotranslational protein targeting to membrane, signal sequence recognition"/>
    <property type="evidence" value="ECO:0007669"/>
    <property type="project" value="TreeGrafter"/>
</dbReference>
<evidence type="ECO:0000313" key="6">
    <source>
        <dbReference type="EMBL" id="KAB8300038.1"/>
    </source>
</evidence>
<evidence type="ECO:0000256" key="5">
    <source>
        <dbReference type="SAM" id="MobiDB-lite"/>
    </source>
</evidence>
<dbReference type="InterPro" id="IPR002778">
    <property type="entry name" value="Signal_recog_particle_SRP19"/>
</dbReference>
<feature type="compositionally biased region" description="Pro residues" evidence="5">
    <location>
        <begin position="322"/>
        <end position="335"/>
    </location>
</feature>
<dbReference type="GO" id="GO:0005786">
    <property type="term" value="C:signal recognition particle, endoplasmic reticulum targeting"/>
    <property type="evidence" value="ECO:0007669"/>
    <property type="project" value="UniProtKB-KW"/>
</dbReference>
<dbReference type="PANTHER" id="PTHR17453">
    <property type="entry name" value="SIGNAL RECOGNITION PARTICLE 19 KD PROTEIN"/>
    <property type="match status" value="1"/>
</dbReference>
<evidence type="ECO:0000256" key="2">
    <source>
        <dbReference type="ARBA" id="ARBA00022490"/>
    </source>
</evidence>
<dbReference type="EMBL" id="VIGI01000005">
    <property type="protein sequence ID" value="KAB8300038.1"/>
    <property type="molecule type" value="Genomic_DNA"/>
</dbReference>
<evidence type="ECO:0008006" key="8">
    <source>
        <dbReference type="Google" id="ProtNLM"/>
    </source>
</evidence>
<proteinExistence type="predicted"/>
<dbReference type="Gene3D" id="3.30.56.30">
    <property type="entry name" value="Signal recognition particle, SRP19-like subunit"/>
    <property type="match status" value="1"/>
</dbReference>
<dbReference type="Proteomes" id="UP000326757">
    <property type="component" value="Unassembled WGS sequence"/>
</dbReference>
<comment type="subcellular location">
    <subcellularLocation>
        <location evidence="1">Cytoplasm</location>
    </subcellularLocation>
</comment>
<feature type="region of interest" description="Disordered" evidence="5">
    <location>
        <begin position="375"/>
        <end position="403"/>
    </location>
</feature>
<dbReference type="GO" id="GO:0008312">
    <property type="term" value="F:7S RNA binding"/>
    <property type="evidence" value="ECO:0007669"/>
    <property type="project" value="InterPro"/>
</dbReference>
<protein>
    <recommendedName>
        <fullName evidence="8">Signal recognition particle SRP19 subunit</fullName>
    </recommendedName>
</protein>
<keyword evidence="7" id="KW-1185">Reference proteome</keyword>
<dbReference type="FunFam" id="3.30.56.30:FF:000003">
    <property type="entry name" value="Signal recognition particle SEC65 subunit"/>
    <property type="match status" value="1"/>
</dbReference>
<evidence type="ECO:0000256" key="4">
    <source>
        <dbReference type="ARBA" id="ARBA00023274"/>
    </source>
</evidence>
<evidence type="ECO:0000313" key="7">
    <source>
        <dbReference type="Proteomes" id="UP000326757"/>
    </source>
</evidence>
<sequence length="403" mass="44748">MREFSMFGFHFAVYVLVSSHPSTTHFFEFNLCPIIIIRLFYRKSPKPSSTSTSTSTSTPTFYQNERKAQPCLDKTCYFSRTCVSSSQSRKLCLLILWWLTLRYYTVHTSSFTICDTKTSKMSHARIEEVEDSDNEYGASDPSEGDISDVASDFSDRDIIKKRTPAPSSTKHAPPPNAKSSQMNPANIPFSGSQITTGADGTQFRSTEDSSKYKDFQCIYPIYFDATRSRAEGRRVGIELAVKNPVAREIVAACSRLRIETLFEPVKTHPKDWANPGRVKVNIRGGGNPAIKNKHHLYILITKHLKDNPTTDKTAMQPQLAGIPPPDPSKPLPRPAVPKGWKMGEILPYYSAALSGGGVSENFFKDMMAEMGGQMPGMAGMMDGPSSSASSEPKKKDKKKKIKG</sequence>
<accession>A0A5N6KA46</accession>
<dbReference type="PANTHER" id="PTHR17453:SF0">
    <property type="entry name" value="SIGNAL RECOGNITION PARTICLE 19 KDA PROTEIN"/>
    <property type="match status" value="1"/>
</dbReference>
<feature type="region of interest" description="Disordered" evidence="5">
    <location>
        <begin position="128"/>
        <end position="149"/>
    </location>
</feature>
<evidence type="ECO:0000256" key="3">
    <source>
        <dbReference type="ARBA" id="ARBA00023135"/>
    </source>
</evidence>
<dbReference type="SUPFAM" id="SSF69695">
    <property type="entry name" value="SRP19"/>
    <property type="match status" value="1"/>
</dbReference>
<evidence type="ECO:0000256" key="1">
    <source>
        <dbReference type="ARBA" id="ARBA00004496"/>
    </source>
</evidence>
<gene>
    <name evidence="6" type="ORF">EYC80_000276</name>
</gene>
<keyword evidence="2" id="KW-0963">Cytoplasm</keyword>
<feature type="region of interest" description="Disordered" evidence="5">
    <location>
        <begin position="161"/>
        <end position="205"/>
    </location>
</feature>
<name>A0A5N6KA46_MONLA</name>
<organism evidence="6 7">
    <name type="scientific">Monilinia laxa</name>
    <name type="common">Brown rot fungus</name>
    <name type="synonym">Sclerotinia laxa</name>
    <dbReference type="NCBI Taxonomy" id="61186"/>
    <lineage>
        <taxon>Eukaryota</taxon>
        <taxon>Fungi</taxon>
        <taxon>Dikarya</taxon>
        <taxon>Ascomycota</taxon>
        <taxon>Pezizomycotina</taxon>
        <taxon>Leotiomycetes</taxon>
        <taxon>Helotiales</taxon>
        <taxon>Sclerotiniaceae</taxon>
        <taxon>Monilinia</taxon>
    </lineage>
</organism>
<reference evidence="6 7" key="1">
    <citation type="submission" date="2019-06" db="EMBL/GenBank/DDBJ databases">
        <title>Genome Sequence of the Brown Rot Fungal Pathogen Monilinia laxa.</title>
        <authorList>
            <person name="De Miccolis Angelini R.M."/>
            <person name="Landi L."/>
            <person name="Abate D."/>
            <person name="Pollastro S."/>
            <person name="Romanazzi G."/>
            <person name="Faretra F."/>
        </authorList>
    </citation>
    <scope>NUCLEOTIDE SEQUENCE [LARGE SCALE GENOMIC DNA]</scope>
    <source>
        <strain evidence="6 7">Mlax316</strain>
    </source>
</reference>
<keyword evidence="4" id="KW-0687">Ribonucleoprotein</keyword>